<keyword evidence="3" id="KW-1185">Reference proteome</keyword>
<gene>
    <name evidence="2" type="ORF">KWG56_03240</name>
</gene>
<reference evidence="2 3" key="1">
    <citation type="submission" date="2021-07" db="EMBL/GenBank/DDBJ databases">
        <title>Isolation and characterization of bacteria from a gold mining with a capacity of golden bioaccumulation.</title>
        <authorList>
            <person name="Yang X.J."/>
        </authorList>
    </citation>
    <scope>NUCLEOTIDE SEQUENCE [LARGE SCALE GENOMIC DNA]</scope>
    <source>
        <strain evidence="2 3">Au29</strain>
    </source>
</reference>
<dbReference type="PANTHER" id="PTHR47197:SF3">
    <property type="entry name" value="DIHYDRO-HEME D1 DEHYDROGENASE"/>
    <property type="match status" value="1"/>
</dbReference>
<accession>A0ABX8TNX0</accession>
<organism evidence="2 3">
    <name type="scientific">Brevundimonas nasdae</name>
    <dbReference type="NCBI Taxonomy" id="172043"/>
    <lineage>
        <taxon>Bacteria</taxon>
        <taxon>Pseudomonadati</taxon>
        <taxon>Pseudomonadota</taxon>
        <taxon>Alphaproteobacteria</taxon>
        <taxon>Caulobacterales</taxon>
        <taxon>Caulobacteraceae</taxon>
        <taxon>Brevundimonas</taxon>
    </lineage>
</organism>
<evidence type="ECO:0000256" key="1">
    <source>
        <dbReference type="SAM" id="SignalP"/>
    </source>
</evidence>
<evidence type="ECO:0000313" key="2">
    <source>
        <dbReference type="EMBL" id="QYC11039.1"/>
    </source>
</evidence>
<dbReference type="EMBL" id="CP080034">
    <property type="protein sequence ID" value="QYC11039.1"/>
    <property type="molecule type" value="Genomic_DNA"/>
</dbReference>
<protein>
    <recommendedName>
        <fullName evidence="4">ATP-binding protein</fullName>
    </recommendedName>
</protein>
<feature type="signal peptide" evidence="1">
    <location>
        <begin position="1"/>
        <end position="28"/>
    </location>
</feature>
<evidence type="ECO:0000313" key="3">
    <source>
        <dbReference type="Proteomes" id="UP000824334"/>
    </source>
</evidence>
<dbReference type="GeneID" id="94374264"/>
<evidence type="ECO:0008006" key="4">
    <source>
        <dbReference type="Google" id="ProtNLM"/>
    </source>
</evidence>
<name>A0ABX8TNX0_9CAUL</name>
<feature type="chain" id="PRO_5046838395" description="ATP-binding protein" evidence="1">
    <location>
        <begin position="29"/>
        <end position="473"/>
    </location>
</feature>
<keyword evidence="1" id="KW-0732">Signal</keyword>
<proteinExistence type="predicted"/>
<dbReference type="InterPro" id="IPR051200">
    <property type="entry name" value="Host-pathogen_enzymatic-act"/>
</dbReference>
<dbReference type="PANTHER" id="PTHR47197">
    <property type="entry name" value="PROTEIN NIRF"/>
    <property type="match status" value="1"/>
</dbReference>
<dbReference type="Proteomes" id="UP000824334">
    <property type="component" value="Chromosome"/>
</dbReference>
<sequence>MTMLKNSLRGVALGALLAVSTVALPSLAAAQSVFTAPERLQEGSVSFASAERGAPVLAGGQVVATGRGFRPGQAVTLLHGQTPLSTGAIVANAEGGFEARLTLPADAAAGNHPIVVVSQAPYNAVLANLKISPNVPLSGESNFRITNSRLTRGLYQTAYSAKRNAVFVTSAVGRPPVRQSELLRLNGDTLAVQARITPAAAPGRTNAAGETSDGGVFAVYGVGVDDAHDTVWVTQSRQNTVAVYRQSDLSLVRQFDPGTVNHARDVVIDETASKAYVSATFQPEIVVFDTNALAVSKRIKIDSTVRGETFSAASLSYDAQARRLYVASNSTNEIAVINTQTDAVENVFKVAGARGVIGVAHDPVTNRIFAAAQGTDNLVILNGADGSVIADTPVGAGALNVAFEPVARRAYVSNFGAGTITVVDVDGRIVANLPAPPTANHVAADGRGNVYAAVKSGWAGDGDDSIQLIRPRR</sequence>
<dbReference type="RefSeq" id="WP_219353697.1">
    <property type="nucleotide sequence ID" value="NZ_CP080034.1"/>
</dbReference>